<evidence type="ECO:0000256" key="2">
    <source>
        <dbReference type="SAM" id="SignalP"/>
    </source>
</evidence>
<keyword evidence="4" id="KW-1185">Reference proteome</keyword>
<dbReference type="GO" id="GO:0005576">
    <property type="term" value="C:extracellular region"/>
    <property type="evidence" value="ECO:0007669"/>
    <property type="project" value="TreeGrafter"/>
</dbReference>
<reference evidence="3 4" key="1">
    <citation type="journal article" date="2016" name="Genome Biol. Evol.">
        <title>Divergent and convergent evolution of fungal pathogenicity.</title>
        <authorList>
            <person name="Shang Y."/>
            <person name="Xiao G."/>
            <person name="Zheng P."/>
            <person name="Cen K."/>
            <person name="Zhan S."/>
            <person name="Wang C."/>
        </authorList>
    </citation>
    <scope>NUCLEOTIDE SEQUENCE [LARGE SCALE GENOMIC DNA]</scope>
    <source>
        <strain evidence="3 4">ARSEF 2679</strain>
    </source>
</reference>
<feature type="signal peptide" evidence="2">
    <location>
        <begin position="1"/>
        <end position="18"/>
    </location>
</feature>
<dbReference type="PANTHER" id="PTHR38123:SF6">
    <property type="entry name" value="CELL WALL SERINE-THREONINE-RICH GALACTOMANNOPROTEIN MP1 (AFU_ORTHOLOGUE AFUA_4G03240)"/>
    <property type="match status" value="1"/>
</dbReference>
<dbReference type="GeneID" id="30018902"/>
<keyword evidence="2" id="KW-0732">Signal</keyword>
<gene>
    <name evidence="3" type="ORF">ISF_02610</name>
</gene>
<organism evidence="3 4">
    <name type="scientific">Cordyceps fumosorosea (strain ARSEF 2679)</name>
    <name type="common">Isaria fumosorosea</name>
    <dbReference type="NCBI Taxonomy" id="1081104"/>
    <lineage>
        <taxon>Eukaryota</taxon>
        <taxon>Fungi</taxon>
        <taxon>Dikarya</taxon>
        <taxon>Ascomycota</taxon>
        <taxon>Pezizomycotina</taxon>
        <taxon>Sordariomycetes</taxon>
        <taxon>Hypocreomycetidae</taxon>
        <taxon>Hypocreales</taxon>
        <taxon>Cordycipitaceae</taxon>
        <taxon>Cordyceps</taxon>
    </lineage>
</organism>
<dbReference type="OrthoDB" id="2422134at2759"/>
<evidence type="ECO:0000313" key="4">
    <source>
        <dbReference type="Proteomes" id="UP000076744"/>
    </source>
</evidence>
<dbReference type="Proteomes" id="UP000076744">
    <property type="component" value="Unassembled WGS sequence"/>
</dbReference>
<dbReference type="PANTHER" id="PTHR38123">
    <property type="entry name" value="CELL WALL SERINE-THREONINE-RICH GALACTOMANNOPROTEIN MP1 (AFU_ORTHOLOGUE AFUA_4G03240)"/>
    <property type="match status" value="1"/>
</dbReference>
<dbReference type="Pfam" id="PF12296">
    <property type="entry name" value="HsbA"/>
    <property type="match status" value="1"/>
</dbReference>
<dbReference type="InterPro" id="IPR021054">
    <property type="entry name" value="Cell_wall_mannoprotein_1"/>
</dbReference>
<sequence length="232" mass="23285">MKCATLLSLGLVAITASATLVVERDAAPYKTVIKNITAAVDNLDSAVQAYTSAGSDKQPVLDASDALVRALDAGKSTIASLPNLSAGDAGPLASDLGALSTKSQALTDDIKAKRGVVEAAGECDAVRGKLAEISPSAQALVDEALTKLPKTLQPLAQPYVSTFSSTFNATTDYFSEANCQNGGNGTSTSAGSSTASPTSSQTAASPSGSSGASLLAPAWIMGTVMALFAVCY</sequence>
<dbReference type="Gene3D" id="1.20.1280.140">
    <property type="match status" value="1"/>
</dbReference>
<feature type="chain" id="PRO_5007895829" evidence="2">
    <location>
        <begin position="19"/>
        <end position="232"/>
    </location>
</feature>
<dbReference type="STRING" id="1081104.A0A168BWG4"/>
<proteinExistence type="predicted"/>
<dbReference type="RefSeq" id="XP_018706923.1">
    <property type="nucleotide sequence ID" value="XM_018846216.1"/>
</dbReference>
<name>A0A168BWG4_CORFA</name>
<accession>A0A168BWG4</accession>
<feature type="region of interest" description="Disordered" evidence="1">
    <location>
        <begin position="184"/>
        <end position="208"/>
    </location>
</feature>
<evidence type="ECO:0000256" key="1">
    <source>
        <dbReference type="SAM" id="MobiDB-lite"/>
    </source>
</evidence>
<dbReference type="AlphaFoldDB" id="A0A168BWG4"/>
<evidence type="ECO:0000313" key="3">
    <source>
        <dbReference type="EMBL" id="OAA70636.1"/>
    </source>
</evidence>
<dbReference type="EMBL" id="AZHB01000004">
    <property type="protein sequence ID" value="OAA70636.1"/>
    <property type="molecule type" value="Genomic_DNA"/>
</dbReference>
<protein>
    <submittedName>
        <fullName evidence="3">Cell wall galactomannoprotein</fullName>
    </submittedName>
</protein>
<feature type="compositionally biased region" description="Low complexity" evidence="1">
    <location>
        <begin position="186"/>
        <end position="208"/>
    </location>
</feature>
<comment type="caution">
    <text evidence="3">The sequence shown here is derived from an EMBL/GenBank/DDBJ whole genome shotgun (WGS) entry which is preliminary data.</text>
</comment>